<evidence type="ECO:0000256" key="2">
    <source>
        <dbReference type="ARBA" id="ARBA00022737"/>
    </source>
</evidence>
<dbReference type="FunFam" id="1.10.10.60:FF:000011">
    <property type="entry name" value="Myb transcription factor"/>
    <property type="match status" value="1"/>
</dbReference>
<feature type="region of interest" description="Disordered" evidence="7">
    <location>
        <begin position="265"/>
        <end position="284"/>
    </location>
</feature>
<dbReference type="InterPro" id="IPR001005">
    <property type="entry name" value="SANT/Myb"/>
</dbReference>
<dbReference type="SMART" id="SM00717">
    <property type="entry name" value="SANT"/>
    <property type="match status" value="2"/>
</dbReference>
<feature type="domain" description="HTH myb-type" evidence="9">
    <location>
        <begin position="45"/>
        <end position="93"/>
    </location>
</feature>
<comment type="subcellular location">
    <subcellularLocation>
        <location evidence="1">Nucleus</location>
    </subcellularLocation>
</comment>
<evidence type="ECO:0000259" key="8">
    <source>
        <dbReference type="PROSITE" id="PS50090"/>
    </source>
</evidence>
<feature type="domain" description="Myb-like" evidence="8">
    <location>
        <begin position="45"/>
        <end position="93"/>
    </location>
</feature>
<dbReference type="EMBL" id="GDJX01018323">
    <property type="protein sequence ID" value="JAT49613.1"/>
    <property type="molecule type" value="Transcribed_RNA"/>
</dbReference>
<dbReference type="InterPro" id="IPR044676">
    <property type="entry name" value="EOBI/EOBII-like_plant"/>
</dbReference>
<evidence type="ECO:0000313" key="10">
    <source>
        <dbReference type="EMBL" id="JAT49613.1"/>
    </source>
</evidence>
<feature type="domain" description="HTH myb-type" evidence="9">
    <location>
        <begin position="94"/>
        <end position="148"/>
    </location>
</feature>
<dbReference type="FunFam" id="1.10.10.60:FF:000517">
    <property type="entry name" value="MYB-related transcription factor"/>
    <property type="match status" value="1"/>
</dbReference>
<dbReference type="Pfam" id="PF00249">
    <property type="entry name" value="Myb_DNA-binding"/>
    <property type="match status" value="2"/>
</dbReference>
<accession>A0A1D1Y4Q9</accession>
<dbReference type="AlphaFoldDB" id="A0A1D1Y4Q9"/>
<dbReference type="Gene3D" id="1.10.10.60">
    <property type="entry name" value="Homeodomain-like"/>
    <property type="match status" value="2"/>
</dbReference>
<evidence type="ECO:0000256" key="6">
    <source>
        <dbReference type="ARBA" id="ARBA00023242"/>
    </source>
</evidence>
<dbReference type="GO" id="GO:0003700">
    <property type="term" value="F:DNA-binding transcription factor activity"/>
    <property type="evidence" value="ECO:0007669"/>
    <property type="project" value="InterPro"/>
</dbReference>
<feature type="compositionally biased region" description="Polar residues" evidence="7">
    <location>
        <begin position="275"/>
        <end position="284"/>
    </location>
</feature>
<feature type="non-terminal residue" evidence="10">
    <location>
        <position position="1"/>
    </location>
</feature>
<dbReference type="InterPro" id="IPR009057">
    <property type="entry name" value="Homeodomain-like_sf"/>
</dbReference>
<proteinExistence type="predicted"/>
<reference evidence="10" key="1">
    <citation type="submission" date="2015-07" db="EMBL/GenBank/DDBJ databases">
        <title>Transcriptome Assembly of Anthurium amnicola.</title>
        <authorList>
            <person name="Suzuki J."/>
        </authorList>
    </citation>
    <scope>NUCLEOTIDE SEQUENCE</scope>
</reference>
<dbReference type="SUPFAM" id="SSF46689">
    <property type="entry name" value="Homeodomain-like"/>
    <property type="match status" value="1"/>
</dbReference>
<evidence type="ECO:0000256" key="1">
    <source>
        <dbReference type="ARBA" id="ARBA00004123"/>
    </source>
</evidence>
<evidence type="ECO:0000256" key="5">
    <source>
        <dbReference type="ARBA" id="ARBA00023163"/>
    </source>
</evidence>
<dbReference type="PROSITE" id="PS50090">
    <property type="entry name" value="MYB_LIKE"/>
    <property type="match status" value="2"/>
</dbReference>
<feature type="compositionally biased region" description="Basic and acidic residues" evidence="7">
    <location>
        <begin position="165"/>
        <end position="187"/>
    </location>
</feature>
<keyword evidence="4" id="KW-0238">DNA-binding</keyword>
<evidence type="ECO:0000256" key="4">
    <source>
        <dbReference type="ARBA" id="ARBA00023125"/>
    </source>
</evidence>
<keyword evidence="2" id="KW-0677">Repeat</keyword>
<keyword evidence="6" id="KW-0539">Nucleus</keyword>
<dbReference type="PROSITE" id="PS51294">
    <property type="entry name" value="HTH_MYB"/>
    <property type="match status" value="2"/>
</dbReference>
<feature type="region of interest" description="Disordered" evidence="7">
    <location>
        <begin position="161"/>
        <end position="187"/>
    </location>
</feature>
<dbReference type="CDD" id="cd00167">
    <property type="entry name" value="SANT"/>
    <property type="match status" value="2"/>
</dbReference>
<name>A0A1D1Y4Q9_9ARAE</name>
<dbReference type="GO" id="GO:0043565">
    <property type="term" value="F:sequence-specific DNA binding"/>
    <property type="evidence" value="ECO:0007669"/>
    <property type="project" value="InterPro"/>
</dbReference>
<dbReference type="PANTHER" id="PTHR45675">
    <property type="entry name" value="MYB TRANSCRIPTION FACTOR-RELATED-RELATED"/>
    <property type="match status" value="1"/>
</dbReference>
<gene>
    <name evidence="10" type="primary">MYB59_2</name>
    <name evidence="10" type="ORF">g.79533</name>
</gene>
<sequence length="284" mass="32418">TLVHIYIEVEEDVSCDHGQESGLADQSESTMVGRFAWGAVEVGWRKGPWTAQEDKLLLEHVRLHGDGRWNHVSPLSGLKRGGKSCRLRWVNYLRPGLKRGKITPHEEKIIVELQATWGNRWSTIARSLPGRTDNEIKNYWRTHFKKPKSCKKLERARPAHLLRRSQQEEERQQQQHGDLPREQPAEHQVDMRKIFPVLLEEEDESYQLAESLLQLVPEDMCGAMPYVINLQSDGSLAEEEYSSDEGAWGGCLWNLDDAHVAGAVPGAPRGDGEQQDQLTSYYMT</sequence>
<evidence type="ECO:0000259" key="9">
    <source>
        <dbReference type="PROSITE" id="PS51294"/>
    </source>
</evidence>
<dbReference type="PANTHER" id="PTHR45675:SF3">
    <property type="entry name" value="OS04G0508500 PROTEIN"/>
    <property type="match status" value="1"/>
</dbReference>
<organism evidence="10">
    <name type="scientific">Anthurium amnicola</name>
    <dbReference type="NCBI Taxonomy" id="1678845"/>
    <lineage>
        <taxon>Eukaryota</taxon>
        <taxon>Viridiplantae</taxon>
        <taxon>Streptophyta</taxon>
        <taxon>Embryophyta</taxon>
        <taxon>Tracheophyta</taxon>
        <taxon>Spermatophyta</taxon>
        <taxon>Magnoliopsida</taxon>
        <taxon>Liliopsida</taxon>
        <taxon>Araceae</taxon>
        <taxon>Pothoideae</taxon>
        <taxon>Potheae</taxon>
        <taxon>Anthurium</taxon>
    </lineage>
</organism>
<keyword evidence="5" id="KW-0804">Transcription</keyword>
<keyword evidence="3" id="KW-0805">Transcription regulation</keyword>
<dbReference type="InterPro" id="IPR017930">
    <property type="entry name" value="Myb_dom"/>
</dbReference>
<dbReference type="GO" id="GO:0005634">
    <property type="term" value="C:nucleus"/>
    <property type="evidence" value="ECO:0007669"/>
    <property type="project" value="UniProtKB-SubCell"/>
</dbReference>
<evidence type="ECO:0000256" key="7">
    <source>
        <dbReference type="SAM" id="MobiDB-lite"/>
    </source>
</evidence>
<feature type="domain" description="Myb-like" evidence="8">
    <location>
        <begin position="94"/>
        <end position="144"/>
    </location>
</feature>
<protein>
    <submittedName>
        <fullName evidence="10">Transcription factor MYB59</fullName>
    </submittedName>
</protein>
<evidence type="ECO:0000256" key="3">
    <source>
        <dbReference type="ARBA" id="ARBA00023015"/>
    </source>
</evidence>